<evidence type="ECO:0000256" key="2">
    <source>
        <dbReference type="SAM" id="MobiDB-lite"/>
    </source>
</evidence>
<gene>
    <name evidence="4" type="ORF">UTRI_00314</name>
</gene>
<dbReference type="OrthoDB" id="2163491at2759"/>
<dbReference type="InterPro" id="IPR032852">
    <property type="entry name" value="ALKBH2"/>
</dbReference>
<sequence length="1011" mass="111626">MLASGPIIWSETRQELCESLPYYRAYQTGSYVTGALGQPPSISETKRHRRYATLKDSIPYGYLLAGWPSRRDAWAHNGRVIISHGGGKSQVDAAAGPSTAKKASLKQDQSSSDSTIRALLHSSRHRLPIVLIAADNYALLPFKLLCSYAVMGWYLITDGWAEREATDADTGFVRWKFRFEWIPAQGQPWWELPGRHFNQSWNPRLRTETFTQAQRQLTQHMLFKGNEGVLDTSSSSSSSSASLSSSASSRSSAPKPMDDEERHRLLFGPVEISVKLVSTVASTPAAETPCNFSNSATCLACRSPSPVVFDLGWMCLQTQCQRFFLLSSGNHPREDSLNFSPEFLLPQGTALNEAFPSGQPPFSLIPLRPSSNSMDQARGLWCGNCGRLSCRELIYQPRCAHCGHRIGKWQPLPTIPPPVLSRSPFDFTSSSDGMGSTIFDPVLSPSSRIVTSVRKENGLAMYTFAFPEIFGECCVHLIQADVDGGAKESDADHIFADFQKHSWPTETAPEKDASREHRLTRTEERQPYSKSGTPVSQTSSIEAVEKAVGLEQESNKEQSQCTALITETALTTETSNIETAQQSMRIIPFRRHVLKSHAAGSGRMLTQQFTCNYGVPYKHVVAMGTEPLDSSSPPVILSTLELLHTRTRSILPSSDNFNELYPVLYLEHQKMSFHDDGEPGLGPIVSSLSLGSTCRMKFRLKAKHQPDFPQVKHRDRVVLDLPLRHGSVVVQEGHDLQRYFEHCVNPDGFRIAITARRIDAVVNNRIERRPRSSNGCGVGKTGSLGINAVANDGGNFEAMSSSSSRSMSGSSKGCRRKAPAKPRTKAKATNKSMSLSMLDIVKAAEERFLASKRKASEKKPDVNKEQRPANICSIWGTELSEEEESSPSNKCQATTVTLADQTSPSKLAASSSDINSREMGVKVDEFGEQSALPEWFIDESSSTSFFIPNDNLEQIDHGEQRLSDRSSSQSAHHSAEAPARAPTSIHSGNLPDGESEFDLERDAKRRRNFLD</sequence>
<dbReference type="AlphaFoldDB" id="A0A5C3DTU2"/>
<feature type="compositionally biased region" description="Basic and acidic residues" evidence="2">
    <location>
        <begin position="998"/>
        <end position="1011"/>
    </location>
</feature>
<dbReference type="GO" id="GO:0006307">
    <property type="term" value="P:DNA alkylation repair"/>
    <property type="evidence" value="ECO:0007669"/>
    <property type="project" value="TreeGrafter"/>
</dbReference>
<feature type="region of interest" description="Disordered" evidence="2">
    <location>
        <begin position="878"/>
        <end position="914"/>
    </location>
</feature>
<feature type="binding site" evidence="1">
    <location>
        <position position="674"/>
    </location>
    <ligand>
        <name>2-oxoglutarate</name>
        <dbReference type="ChEBI" id="CHEBI:16810"/>
    </ligand>
</feature>
<feature type="binding site" evidence="1">
    <location>
        <position position="742"/>
    </location>
    <ligand>
        <name>2-oxoglutarate</name>
        <dbReference type="ChEBI" id="CHEBI:16810"/>
    </ligand>
</feature>
<feature type="compositionally biased region" description="Low complexity" evidence="2">
    <location>
        <begin position="799"/>
        <end position="811"/>
    </location>
</feature>
<organism evidence="4 5">
    <name type="scientific">Ustilago trichophora</name>
    <dbReference type="NCBI Taxonomy" id="86804"/>
    <lineage>
        <taxon>Eukaryota</taxon>
        <taxon>Fungi</taxon>
        <taxon>Dikarya</taxon>
        <taxon>Basidiomycota</taxon>
        <taxon>Ustilaginomycotina</taxon>
        <taxon>Ustilaginomycetes</taxon>
        <taxon>Ustilaginales</taxon>
        <taxon>Ustilaginaceae</taxon>
        <taxon>Ustilago</taxon>
    </lineage>
</organism>
<dbReference type="Gene3D" id="2.60.120.590">
    <property type="entry name" value="Alpha-ketoglutarate-dependent dioxygenase AlkB-like"/>
    <property type="match status" value="1"/>
</dbReference>
<feature type="compositionally biased region" description="Basic residues" evidence="2">
    <location>
        <begin position="813"/>
        <end position="828"/>
    </location>
</feature>
<evidence type="ECO:0000313" key="4">
    <source>
        <dbReference type="EMBL" id="SPO20837.1"/>
    </source>
</evidence>
<keyword evidence="5" id="KW-1185">Reference proteome</keyword>
<evidence type="ECO:0000256" key="1">
    <source>
        <dbReference type="PIRSR" id="PIRSR632852-1"/>
    </source>
</evidence>
<feature type="binding site" evidence="1">
    <location>
        <position position="754"/>
    </location>
    <ligand>
        <name>2-oxoglutarate</name>
        <dbReference type="ChEBI" id="CHEBI:16810"/>
    </ligand>
</feature>
<dbReference type="InterPro" id="IPR027450">
    <property type="entry name" value="AlkB-like"/>
</dbReference>
<dbReference type="PANTHER" id="PTHR31573:SF4">
    <property type="entry name" value="FE2OG DIOXYGENASE DOMAIN-CONTAINING PROTEIN"/>
    <property type="match status" value="1"/>
</dbReference>
<reference evidence="4 5" key="1">
    <citation type="submission" date="2018-03" db="EMBL/GenBank/DDBJ databases">
        <authorList>
            <person name="Guldener U."/>
        </authorList>
    </citation>
    <scope>NUCLEOTIDE SEQUENCE [LARGE SCALE GENOMIC DNA]</scope>
    <source>
        <strain evidence="4 5">NBRC100155</strain>
    </source>
</reference>
<feature type="region of interest" description="Disordered" evidence="2">
    <location>
        <begin position="797"/>
        <end position="832"/>
    </location>
</feature>
<dbReference type="EMBL" id="OOIN01000002">
    <property type="protein sequence ID" value="SPO20837.1"/>
    <property type="molecule type" value="Genomic_DNA"/>
</dbReference>
<feature type="compositionally biased region" description="Basic and acidic residues" evidence="2">
    <location>
        <begin position="508"/>
        <end position="527"/>
    </location>
</feature>
<dbReference type="Proteomes" id="UP000324022">
    <property type="component" value="Unassembled WGS sequence"/>
</dbReference>
<dbReference type="GO" id="GO:0035516">
    <property type="term" value="F:broad specificity oxidative DNA demethylase activity"/>
    <property type="evidence" value="ECO:0007669"/>
    <property type="project" value="TreeGrafter"/>
</dbReference>
<feature type="compositionally biased region" description="Polar residues" evidence="2">
    <location>
        <begin position="528"/>
        <end position="540"/>
    </location>
</feature>
<feature type="compositionally biased region" description="Polar residues" evidence="2">
    <location>
        <begin position="889"/>
        <end position="914"/>
    </location>
</feature>
<dbReference type="SUPFAM" id="SSF51197">
    <property type="entry name" value="Clavaminate synthase-like"/>
    <property type="match status" value="1"/>
</dbReference>
<feature type="binding site" evidence="1">
    <location>
        <position position="665"/>
    </location>
    <ligand>
        <name>2-oxoglutarate</name>
        <dbReference type="ChEBI" id="CHEBI:16810"/>
    </ligand>
</feature>
<feature type="region of interest" description="Disordered" evidence="2">
    <location>
        <begin position="87"/>
        <end position="109"/>
    </location>
</feature>
<dbReference type="InterPro" id="IPR037151">
    <property type="entry name" value="AlkB-like_sf"/>
</dbReference>
<dbReference type="GO" id="GO:0051747">
    <property type="term" value="F:cytosine C-5 DNA demethylase activity"/>
    <property type="evidence" value="ECO:0007669"/>
    <property type="project" value="TreeGrafter"/>
</dbReference>
<feature type="domain" description="Alpha-ketoglutarate-dependent dioxygenase AlkB-like" evidence="3">
    <location>
        <begin position="573"/>
        <end position="747"/>
    </location>
</feature>
<feature type="binding site" evidence="1">
    <location>
        <position position="756"/>
    </location>
    <ligand>
        <name>2-oxoglutarate</name>
        <dbReference type="ChEBI" id="CHEBI:16810"/>
    </ligand>
</feature>
<feature type="region of interest" description="Disordered" evidence="2">
    <location>
        <begin position="228"/>
        <end position="259"/>
    </location>
</feature>
<dbReference type="PANTHER" id="PTHR31573">
    <property type="entry name" value="ALPHA-KETOGLUTARATE-DEPENDENT DIOXYGENASE ALKB HOMOLOG 2"/>
    <property type="match status" value="1"/>
</dbReference>
<name>A0A5C3DTU2_9BASI</name>
<feature type="binding site" evidence="1">
    <location>
        <position position="750"/>
    </location>
    <ligand>
        <name>2-oxoglutarate</name>
        <dbReference type="ChEBI" id="CHEBI:16810"/>
    </ligand>
</feature>
<evidence type="ECO:0000259" key="3">
    <source>
        <dbReference type="Pfam" id="PF13532"/>
    </source>
</evidence>
<dbReference type="GO" id="GO:0008198">
    <property type="term" value="F:ferrous iron binding"/>
    <property type="evidence" value="ECO:0007669"/>
    <property type="project" value="TreeGrafter"/>
</dbReference>
<feature type="region of interest" description="Disordered" evidence="2">
    <location>
        <begin position="956"/>
        <end position="1011"/>
    </location>
</feature>
<evidence type="ECO:0000313" key="5">
    <source>
        <dbReference type="Proteomes" id="UP000324022"/>
    </source>
</evidence>
<feature type="region of interest" description="Disordered" evidence="2">
    <location>
        <begin position="500"/>
        <end position="540"/>
    </location>
</feature>
<protein>
    <recommendedName>
        <fullName evidence="3">Alpha-ketoglutarate-dependent dioxygenase AlkB-like domain-containing protein</fullName>
    </recommendedName>
</protein>
<proteinExistence type="predicted"/>
<accession>A0A5C3DTU2</accession>
<dbReference type="Pfam" id="PF13532">
    <property type="entry name" value="2OG-FeII_Oxy_2"/>
    <property type="match status" value="1"/>
</dbReference>
<feature type="compositionally biased region" description="Low complexity" evidence="2">
    <location>
        <begin position="233"/>
        <end position="253"/>
    </location>
</feature>